<name>A0ABS8D5F8_9NEIS</name>
<dbReference type="RefSeq" id="WP_227180148.1">
    <property type="nucleotide sequence ID" value="NZ_JAJBZT010000003.1"/>
</dbReference>
<dbReference type="InterPro" id="IPR011008">
    <property type="entry name" value="Dimeric_a/b-barrel"/>
</dbReference>
<evidence type="ECO:0000313" key="1">
    <source>
        <dbReference type="EMBL" id="MCB6183411.1"/>
    </source>
</evidence>
<gene>
    <name evidence="1" type="ORF">LIN78_07615</name>
</gene>
<dbReference type="Proteomes" id="UP001165395">
    <property type="component" value="Unassembled WGS sequence"/>
</dbReference>
<keyword evidence="1" id="KW-0503">Monooxygenase</keyword>
<dbReference type="Gene3D" id="3.30.70.100">
    <property type="match status" value="1"/>
</dbReference>
<reference evidence="1" key="1">
    <citation type="submission" date="2021-10" db="EMBL/GenBank/DDBJ databases">
        <title>The complete genome sequence of Leeia sp. TBRC 13508.</title>
        <authorList>
            <person name="Charoenyingcharoen P."/>
            <person name="Yukphan P."/>
        </authorList>
    </citation>
    <scope>NUCLEOTIDE SEQUENCE</scope>
    <source>
        <strain evidence="1">TBRC 13508</strain>
    </source>
</reference>
<proteinExistence type="predicted"/>
<evidence type="ECO:0000313" key="2">
    <source>
        <dbReference type="Proteomes" id="UP001165395"/>
    </source>
</evidence>
<dbReference type="PANTHER" id="PTHR37811">
    <property type="entry name" value="BLL5343 PROTEIN"/>
    <property type="match status" value="1"/>
</dbReference>
<organism evidence="1 2">
    <name type="scientific">Leeia speluncae</name>
    <dbReference type="NCBI Taxonomy" id="2884804"/>
    <lineage>
        <taxon>Bacteria</taxon>
        <taxon>Pseudomonadati</taxon>
        <taxon>Pseudomonadota</taxon>
        <taxon>Betaproteobacteria</taxon>
        <taxon>Neisseriales</taxon>
        <taxon>Leeiaceae</taxon>
        <taxon>Leeia</taxon>
    </lineage>
</organism>
<dbReference type="PANTHER" id="PTHR37811:SF2">
    <property type="entry name" value="ABM DOMAIN-CONTAINING PROTEIN"/>
    <property type="match status" value="1"/>
</dbReference>
<sequence length="111" mass="12532">MIAATFIFKKKQFDEEFHRLDNEIATFAKSLPGYIGETSWENTEKGQTLSTYYWADEAALSALMNHPAHQSAKSAQSKWLDGYQVIIQQVLHTYGDSQLDHPLAGVTISRP</sequence>
<accession>A0ABS8D5F8</accession>
<dbReference type="SUPFAM" id="SSF54909">
    <property type="entry name" value="Dimeric alpha+beta barrel"/>
    <property type="match status" value="1"/>
</dbReference>
<protein>
    <submittedName>
        <fullName evidence="1">Antibiotic biosynthesis monooxygenase</fullName>
    </submittedName>
</protein>
<keyword evidence="1" id="KW-0560">Oxidoreductase</keyword>
<dbReference type="GO" id="GO:0004497">
    <property type="term" value="F:monooxygenase activity"/>
    <property type="evidence" value="ECO:0007669"/>
    <property type="project" value="UniProtKB-KW"/>
</dbReference>
<comment type="caution">
    <text evidence="1">The sequence shown here is derived from an EMBL/GenBank/DDBJ whole genome shotgun (WGS) entry which is preliminary data.</text>
</comment>
<dbReference type="InterPro" id="IPR052936">
    <property type="entry name" value="Jasmonate_Hydroxylase-like"/>
</dbReference>
<dbReference type="EMBL" id="JAJBZT010000003">
    <property type="protein sequence ID" value="MCB6183411.1"/>
    <property type="molecule type" value="Genomic_DNA"/>
</dbReference>
<keyword evidence="2" id="KW-1185">Reference proteome</keyword>